<evidence type="ECO:0000256" key="1">
    <source>
        <dbReference type="SAM" id="SignalP"/>
    </source>
</evidence>
<dbReference type="AlphaFoldDB" id="A0A5Q0GWF8"/>
<keyword evidence="3" id="KW-1185">Reference proteome</keyword>
<evidence type="ECO:0000313" key="2">
    <source>
        <dbReference type="EMBL" id="QFZ18397.1"/>
    </source>
</evidence>
<reference evidence="3" key="1">
    <citation type="journal article" date="2021" name="Curr. Microbiol.">
        <title>Complete genome of nocamycin-producing strain Saccharothrix syringae NRRL B-16468 reveals the biosynthetic potential for secondary metabolites.</title>
        <authorList>
            <person name="Mo X."/>
            <person name="Yang S."/>
        </authorList>
    </citation>
    <scope>NUCLEOTIDE SEQUENCE [LARGE SCALE GENOMIC DNA]</scope>
    <source>
        <strain evidence="3">ATCC 51364 / DSM 43886 / JCM 6844 / KCTC 9398 / NBRC 14523 / NRRL B-16468 / INA 2240</strain>
    </source>
</reference>
<sequence>MTIRHRAALALILGTLAMLPTAASTALVATPAYAQGVLDCKDAELQIPVIDGKAACNKASQLL</sequence>
<dbReference type="KEGG" id="ssyi:EKG83_13710"/>
<dbReference type="EMBL" id="CP034550">
    <property type="protein sequence ID" value="QFZ18397.1"/>
    <property type="molecule type" value="Genomic_DNA"/>
</dbReference>
<feature type="signal peptide" evidence="1">
    <location>
        <begin position="1"/>
        <end position="34"/>
    </location>
</feature>
<keyword evidence="1" id="KW-0732">Signal</keyword>
<feature type="chain" id="PRO_5025017127" evidence="1">
    <location>
        <begin position="35"/>
        <end position="63"/>
    </location>
</feature>
<organism evidence="2 3">
    <name type="scientific">Saccharothrix syringae</name>
    <name type="common">Nocardiopsis syringae</name>
    <dbReference type="NCBI Taxonomy" id="103733"/>
    <lineage>
        <taxon>Bacteria</taxon>
        <taxon>Bacillati</taxon>
        <taxon>Actinomycetota</taxon>
        <taxon>Actinomycetes</taxon>
        <taxon>Pseudonocardiales</taxon>
        <taxon>Pseudonocardiaceae</taxon>
        <taxon>Saccharothrix</taxon>
    </lineage>
</organism>
<gene>
    <name evidence="2" type="ORF">EKG83_13710</name>
</gene>
<name>A0A5Q0GWF8_SACSY</name>
<proteinExistence type="predicted"/>
<evidence type="ECO:0000313" key="3">
    <source>
        <dbReference type="Proteomes" id="UP000325787"/>
    </source>
</evidence>
<accession>A0A5Q0GWF8</accession>
<protein>
    <submittedName>
        <fullName evidence="2">Uncharacterized protein</fullName>
    </submittedName>
</protein>
<dbReference type="RefSeq" id="WP_153278056.1">
    <property type="nucleotide sequence ID" value="NZ_CP034550.1"/>
</dbReference>
<dbReference type="Proteomes" id="UP000325787">
    <property type="component" value="Chromosome"/>
</dbReference>